<accession>A0A8B8C3Z6</accession>
<dbReference type="KEGG" id="cvn:111115389"/>
<comment type="subcellular location">
    <subcellularLocation>
        <location evidence="1 6">Cell membrane</location>
        <topology evidence="1 6">Peripheral membrane protein</topology>
    </subcellularLocation>
    <subcellularLocation>
        <location evidence="6">Golgi apparatus membrane</location>
        <topology evidence="6">Peripheral membrane protein</topology>
    </subcellularLocation>
    <subcellularLocation>
        <location evidence="6">Membrane</location>
        <location evidence="6">Caveola</location>
        <topology evidence="6">Peripheral membrane protein</topology>
    </subcellularLocation>
</comment>
<keyword evidence="3 6" id="KW-1003">Cell membrane</keyword>
<keyword evidence="7" id="KW-1133">Transmembrane helix</keyword>
<organism evidence="8 9">
    <name type="scientific">Crassostrea virginica</name>
    <name type="common">Eastern oyster</name>
    <dbReference type="NCBI Taxonomy" id="6565"/>
    <lineage>
        <taxon>Eukaryota</taxon>
        <taxon>Metazoa</taxon>
        <taxon>Spiralia</taxon>
        <taxon>Lophotrochozoa</taxon>
        <taxon>Mollusca</taxon>
        <taxon>Bivalvia</taxon>
        <taxon>Autobranchia</taxon>
        <taxon>Pteriomorphia</taxon>
        <taxon>Ostreida</taxon>
        <taxon>Ostreoidea</taxon>
        <taxon>Ostreidae</taxon>
        <taxon>Crassostrea</taxon>
    </lineage>
</organism>
<keyword evidence="4 6" id="KW-0333">Golgi apparatus</keyword>
<sequence length="142" mass="16044">MGVCKRQYSNMSQEKELDMVDRDPNGLNANVKVTFEDILAEPDGAHSIDCVWLNSYWCFNCGKNICYSLMTTLCGLFIALFWGCGFACITFKQVWCITPCLKCCSIEMGCAQKLYGTCINCYMAPVYENIGLMFSKITIKKL</sequence>
<evidence type="ECO:0000256" key="4">
    <source>
        <dbReference type="ARBA" id="ARBA00023034"/>
    </source>
</evidence>
<feature type="transmembrane region" description="Helical" evidence="7">
    <location>
        <begin position="73"/>
        <end position="95"/>
    </location>
</feature>
<dbReference type="Proteomes" id="UP000694844">
    <property type="component" value="Chromosome 9"/>
</dbReference>
<evidence type="ECO:0000256" key="7">
    <source>
        <dbReference type="SAM" id="Phobius"/>
    </source>
</evidence>
<gene>
    <name evidence="9" type="primary">LOC111115389</name>
</gene>
<comment type="similarity">
    <text evidence="2 6">Belongs to the caveolin family.</text>
</comment>
<dbReference type="AlphaFoldDB" id="A0A8B8C3Z6"/>
<dbReference type="RefSeq" id="XP_022309814.1">
    <property type="nucleotide sequence ID" value="XM_022454106.1"/>
</dbReference>
<dbReference type="GO" id="GO:0005901">
    <property type="term" value="C:caveola"/>
    <property type="evidence" value="ECO:0007669"/>
    <property type="project" value="UniProtKB-SubCell"/>
</dbReference>
<evidence type="ECO:0000313" key="8">
    <source>
        <dbReference type="Proteomes" id="UP000694844"/>
    </source>
</evidence>
<evidence type="ECO:0000256" key="3">
    <source>
        <dbReference type="ARBA" id="ARBA00022475"/>
    </source>
</evidence>
<dbReference type="GO" id="GO:0060090">
    <property type="term" value="F:molecular adaptor activity"/>
    <property type="evidence" value="ECO:0007669"/>
    <property type="project" value="TreeGrafter"/>
</dbReference>
<evidence type="ECO:0000256" key="1">
    <source>
        <dbReference type="ARBA" id="ARBA00004202"/>
    </source>
</evidence>
<dbReference type="GeneID" id="111115389"/>
<keyword evidence="5 6" id="KW-0472">Membrane</keyword>
<evidence type="ECO:0000256" key="6">
    <source>
        <dbReference type="RuleBase" id="RU000680"/>
    </source>
</evidence>
<dbReference type="GO" id="GO:0000139">
    <property type="term" value="C:Golgi membrane"/>
    <property type="evidence" value="ECO:0007669"/>
    <property type="project" value="UniProtKB-SubCell"/>
</dbReference>
<dbReference type="PANTHER" id="PTHR10844">
    <property type="entry name" value="CAVEOLIN"/>
    <property type="match status" value="1"/>
</dbReference>
<dbReference type="OrthoDB" id="5917823at2759"/>
<dbReference type="PANTHER" id="PTHR10844:SF19">
    <property type="entry name" value="CAVEOLIN-2"/>
    <property type="match status" value="1"/>
</dbReference>
<protein>
    <recommendedName>
        <fullName evidence="6">Caveolin</fullName>
    </recommendedName>
</protein>
<dbReference type="GO" id="GO:0070836">
    <property type="term" value="P:caveola assembly"/>
    <property type="evidence" value="ECO:0007669"/>
    <property type="project" value="InterPro"/>
</dbReference>
<keyword evidence="7" id="KW-0812">Transmembrane</keyword>
<evidence type="ECO:0000313" key="9">
    <source>
        <dbReference type="RefSeq" id="XP_022309814.1"/>
    </source>
</evidence>
<dbReference type="InterPro" id="IPR001612">
    <property type="entry name" value="Caveolin"/>
</dbReference>
<name>A0A8B8C3Z6_CRAVI</name>
<evidence type="ECO:0000256" key="2">
    <source>
        <dbReference type="ARBA" id="ARBA00010988"/>
    </source>
</evidence>
<evidence type="ECO:0000256" key="5">
    <source>
        <dbReference type="ARBA" id="ARBA00023136"/>
    </source>
</evidence>
<comment type="function">
    <text evidence="6">May act as a scaffolding protein within caveolar membranes. Interacts directly with G-protein alpha subunits and can functionally regulate their activity.</text>
</comment>
<keyword evidence="8" id="KW-1185">Reference proteome</keyword>
<dbReference type="Pfam" id="PF01146">
    <property type="entry name" value="Caveolin"/>
    <property type="match status" value="1"/>
</dbReference>
<proteinExistence type="inferred from homology"/>
<reference evidence="9" key="1">
    <citation type="submission" date="2025-08" db="UniProtKB">
        <authorList>
            <consortium name="RefSeq"/>
        </authorList>
    </citation>
    <scope>IDENTIFICATION</scope>
    <source>
        <tissue evidence="9">Whole sample</tissue>
    </source>
</reference>